<feature type="compositionally biased region" description="Low complexity" evidence="1">
    <location>
        <begin position="211"/>
        <end position="221"/>
    </location>
</feature>
<organism evidence="3">
    <name type="scientific">Salpingoeca rosetta (strain ATCC 50818 / BSB-021)</name>
    <dbReference type="NCBI Taxonomy" id="946362"/>
    <lineage>
        <taxon>Eukaryota</taxon>
        <taxon>Choanoflagellata</taxon>
        <taxon>Craspedida</taxon>
        <taxon>Salpingoecidae</taxon>
        <taxon>Salpingoeca</taxon>
    </lineage>
</organism>
<feature type="region of interest" description="Disordered" evidence="1">
    <location>
        <begin position="181"/>
        <end position="243"/>
    </location>
</feature>
<dbReference type="AlphaFoldDB" id="F2U0C2"/>
<dbReference type="KEGG" id="sre:PTSG_01436"/>
<feature type="compositionally biased region" description="Basic and acidic residues" evidence="1">
    <location>
        <begin position="187"/>
        <end position="196"/>
    </location>
</feature>
<evidence type="ECO:0000313" key="3">
    <source>
        <dbReference type="Proteomes" id="UP000007799"/>
    </source>
</evidence>
<feature type="region of interest" description="Disordered" evidence="1">
    <location>
        <begin position="1"/>
        <end position="23"/>
    </location>
</feature>
<dbReference type="Proteomes" id="UP000007799">
    <property type="component" value="Unassembled WGS sequence"/>
</dbReference>
<name>F2U0C2_SALR5</name>
<dbReference type="GeneID" id="16078008"/>
<gene>
    <name evidence="2" type="ORF">PTSG_01436</name>
</gene>
<dbReference type="RefSeq" id="XP_004997411.1">
    <property type="nucleotide sequence ID" value="XM_004997354.1"/>
</dbReference>
<proteinExistence type="predicted"/>
<sequence length="270" mass="31731">MSTQSTLFARQASQQPSSRVSTTHLTWEPKQAALGFIVGVRVHLRIRTMAQDEAAMLHEFEHLKAERYKLEVQECEAELRSVESGTHAELVSEWEDINKEEAEELRKLDEWRDKALASAKLIRFTLEDEAQRTFEEELRLVQEELCEAYKRDQESTVLQYLFDKQKPELMQATAETKKLFPHLWEQSSRKRQDAGGKHKHKHKHKHDASQKKQAQQGQPGQERLPAGQQQQQQQHAETPRQRRRRQLPPIVHMLHPFDIHQDLFLLQRTS</sequence>
<accession>F2U0C2</accession>
<protein>
    <submittedName>
        <fullName evidence="2">Uncharacterized protein</fullName>
    </submittedName>
</protein>
<evidence type="ECO:0000256" key="1">
    <source>
        <dbReference type="SAM" id="MobiDB-lite"/>
    </source>
</evidence>
<keyword evidence="3" id="KW-1185">Reference proteome</keyword>
<feature type="compositionally biased region" description="Basic residues" evidence="1">
    <location>
        <begin position="197"/>
        <end position="206"/>
    </location>
</feature>
<reference evidence="2" key="1">
    <citation type="submission" date="2009-08" db="EMBL/GenBank/DDBJ databases">
        <title>Annotation of Salpingoeca rosetta.</title>
        <authorList>
            <consortium name="The Broad Institute Genome Sequencing Platform"/>
            <person name="Russ C."/>
            <person name="Cuomo C."/>
            <person name="Burger G."/>
            <person name="Gray M.W."/>
            <person name="Holland P.W.H."/>
            <person name="King N."/>
            <person name="Lang F.B.F."/>
            <person name="Roger A.J."/>
            <person name="Ruiz-Trillo I."/>
            <person name="Young S.K."/>
            <person name="Zeng Q."/>
            <person name="Gargeya S."/>
            <person name="Alvarado L."/>
            <person name="Berlin A."/>
            <person name="Chapman S.B."/>
            <person name="Chen Z."/>
            <person name="Freedman E."/>
            <person name="Gellesch M."/>
            <person name="Goldberg J."/>
            <person name="Griggs A."/>
            <person name="Gujja S."/>
            <person name="Heilman E."/>
            <person name="Heiman D."/>
            <person name="Howarth C."/>
            <person name="Mehta T."/>
            <person name="Neiman D."/>
            <person name="Pearson M."/>
            <person name="Roberts A."/>
            <person name="Saif S."/>
            <person name="Shea T."/>
            <person name="Shenoy N."/>
            <person name="Sisk P."/>
            <person name="Stolte C."/>
            <person name="Sykes S."/>
            <person name="White J."/>
            <person name="Yandava C."/>
            <person name="Haas B."/>
            <person name="Nusbaum C."/>
            <person name="Birren B."/>
        </authorList>
    </citation>
    <scope>NUCLEOTIDE SEQUENCE [LARGE SCALE GENOMIC DNA]</scope>
    <source>
        <strain evidence="2">ATCC 50818</strain>
    </source>
</reference>
<dbReference type="InParanoid" id="F2U0C2"/>
<evidence type="ECO:0000313" key="2">
    <source>
        <dbReference type="EMBL" id="EGD80850.1"/>
    </source>
</evidence>
<dbReference type="EMBL" id="GL832958">
    <property type="protein sequence ID" value="EGD80850.1"/>
    <property type="molecule type" value="Genomic_DNA"/>
</dbReference>